<organism evidence="2 3">
    <name type="scientific">Rhodococcus gannanensis</name>
    <dbReference type="NCBI Taxonomy" id="1960308"/>
    <lineage>
        <taxon>Bacteria</taxon>
        <taxon>Bacillati</taxon>
        <taxon>Actinomycetota</taxon>
        <taxon>Actinomycetes</taxon>
        <taxon>Mycobacteriales</taxon>
        <taxon>Nocardiaceae</taxon>
        <taxon>Rhodococcus</taxon>
    </lineage>
</organism>
<dbReference type="InterPro" id="IPR037401">
    <property type="entry name" value="SnoaL-like"/>
</dbReference>
<dbReference type="RefSeq" id="WP_378487740.1">
    <property type="nucleotide sequence ID" value="NZ_JBHUFB010000020.1"/>
</dbReference>
<protein>
    <submittedName>
        <fullName evidence="2">Nuclear transport factor 2 family protein</fullName>
    </submittedName>
</protein>
<evidence type="ECO:0000259" key="1">
    <source>
        <dbReference type="Pfam" id="PF12680"/>
    </source>
</evidence>
<accession>A0ABW4PCF9</accession>
<gene>
    <name evidence="2" type="ORF">ACFSJG_24060</name>
</gene>
<sequence length="127" mass="13578">MAFEDDVRTAVSTYLDAVANGTSADIAALYTDDATLEDPVGSEPTVGREAIEKFYSALDSVPRRTELLALKVAGTTAAFHFRVVTEAGGQTVTVEPIDVMTFDEQARITSMRAVWSPADMAVTSGEQ</sequence>
<reference evidence="3" key="1">
    <citation type="journal article" date="2019" name="Int. J. Syst. Evol. Microbiol.">
        <title>The Global Catalogue of Microorganisms (GCM) 10K type strain sequencing project: providing services to taxonomists for standard genome sequencing and annotation.</title>
        <authorList>
            <consortium name="The Broad Institute Genomics Platform"/>
            <consortium name="The Broad Institute Genome Sequencing Center for Infectious Disease"/>
            <person name="Wu L."/>
            <person name="Ma J."/>
        </authorList>
    </citation>
    <scope>NUCLEOTIDE SEQUENCE [LARGE SCALE GENOMIC DNA]</scope>
    <source>
        <strain evidence="3">DT72</strain>
    </source>
</reference>
<comment type="caution">
    <text evidence="2">The sequence shown here is derived from an EMBL/GenBank/DDBJ whole genome shotgun (WGS) entry which is preliminary data.</text>
</comment>
<dbReference type="EMBL" id="JBHUFB010000020">
    <property type="protein sequence ID" value="MFD1815307.1"/>
    <property type="molecule type" value="Genomic_DNA"/>
</dbReference>
<name>A0ABW4PCF9_9NOCA</name>
<keyword evidence="3" id="KW-1185">Reference proteome</keyword>
<evidence type="ECO:0000313" key="2">
    <source>
        <dbReference type="EMBL" id="MFD1815307.1"/>
    </source>
</evidence>
<dbReference type="Gene3D" id="3.10.450.50">
    <property type="match status" value="1"/>
</dbReference>
<dbReference type="Proteomes" id="UP001597286">
    <property type="component" value="Unassembled WGS sequence"/>
</dbReference>
<dbReference type="SUPFAM" id="SSF54427">
    <property type="entry name" value="NTF2-like"/>
    <property type="match status" value="1"/>
</dbReference>
<feature type="domain" description="SnoaL-like" evidence="1">
    <location>
        <begin position="11"/>
        <end position="110"/>
    </location>
</feature>
<dbReference type="Pfam" id="PF12680">
    <property type="entry name" value="SnoaL_2"/>
    <property type="match status" value="1"/>
</dbReference>
<dbReference type="InterPro" id="IPR032710">
    <property type="entry name" value="NTF2-like_dom_sf"/>
</dbReference>
<evidence type="ECO:0000313" key="3">
    <source>
        <dbReference type="Proteomes" id="UP001597286"/>
    </source>
</evidence>
<proteinExistence type="predicted"/>